<keyword evidence="3" id="KW-1003">Cell membrane</keyword>
<organism evidence="9 10">
    <name type="scientific">Aliivibrio fischeri</name>
    <name type="common">Vibrio fischeri</name>
    <dbReference type="NCBI Taxonomy" id="668"/>
    <lineage>
        <taxon>Bacteria</taxon>
        <taxon>Pseudomonadati</taxon>
        <taxon>Pseudomonadota</taxon>
        <taxon>Gammaproteobacteria</taxon>
        <taxon>Vibrionales</taxon>
        <taxon>Vibrionaceae</taxon>
        <taxon>Aliivibrio</taxon>
    </lineage>
</organism>
<name>A0A510UP50_ALIFS</name>
<feature type="transmembrane region" description="Helical" evidence="8">
    <location>
        <begin position="463"/>
        <end position="485"/>
    </location>
</feature>
<dbReference type="EMBL" id="BJTZ01000026">
    <property type="protein sequence ID" value="GEK15231.1"/>
    <property type="molecule type" value="Genomic_DNA"/>
</dbReference>
<dbReference type="FunFam" id="1.20.1640.10:FF:000001">
    <property type="entry name" value="Efflux pump membrane transporter"/>
    <property type="match status" value="1"/>
</dbReference>
<comment type="caution">
    <text evidence="9">The sequence shown here is derived from an EMBL/GenBank/DDBJ whole genome shotgun (WGS) entry which is preliminary data.</text>
</comment>
<feature type="transmembrane region" description="Helical" evidence="8">
    <location>
        <begin position="334"/>
        <end position="353"/>
    </location>
</feature>
<keyword evidence="5 8" id="KW-0812">Transmembrane</keyword>
<dbReference type="GO" id="GO:0042910">
    <property type="term" value="F:xenobiotic transmembrane transporter activity"/>
    <property type="evidence" value="ECO:0007669"/>
    <property type="project" value="TreeGrafter"/>
</dbReference>
<evidence type="ECO:0000256" key="1">
    <source>
        <dbReference type="ARBA" id="ARBA00004429"/>
    </source>
</evidence>
<dbReference type="Gene3D" id="3.30.2090.10">
    <property type="entry name" value="Multidrug efflux transporter AcrB TolC docking domain, DN and DC subdomains"/>
    <property type="match status" value="2"/>
</dbReference>
<dbReference type="PANTHER" id="PTHR32063:SF29">
    <property type="entry name" value="HAE1 FAMILY EFFLUX PUMP PERMEASE COMPONENT"/>
    <property type="match status" value="1"/>
</dbReference>
<evidence type="ECO:0000256" key="7">
    <source>
        <dbReference type="ARBA" id="ARBA00023136"/>
    </source>
</evidence>
<feature type="transmembrane region" description="Helical" evidence="8">
    <location>
        <begin position="879"/>
        <end position="899"/>
    </location>
</feature>
<keyword evidence="2" id="KW-0813">Transport</keyword>
<dbReference type="NCBIfam" id="NF033617">
    <property type="entry name" value="RND_permease_2"/>
    <property type="match status" value="1"/>
</dbReference>
<evidence type="ECO:0000256" key="2">
    <source>
        <dbReference type="ARBA" id="ARBA00022448"/>
    </source>
</evidence>
<feature type="transmembrane region" description="Helical" evidence="8">
    <location>
        <begin position="431"/>
        <end position="451"/>
    </location>
</feature>
<dbReference type="Gene3D" id="1.20.1640.10">
    <property type="entry name" value="Multidrug efflux transporter AcrB transmembrane domain"/>
    <property type="match status" value="2"/>
</dbReference>
<dbReference type="InterPro" id="IPR027463">
    <property type="entry name" value="AcrB_DN_DC_subdom"/>
</dbReference>
<evidence type="ECO:0000313" key="10">
    <source>
        <dbReference type="Proteomes" id="UP000321787"/>
    </source>
</evidence>
<dbReference type="SUPFAM" id="SSF82866">
    <property type="entry name" value="Multidrug efflux transporter AcrB transmembrane domain"/>
    <property type="match status" value="2"/>
</dbReference>
<evidence type="ECO:0000256" key="8">
    <source>
        <dbReference type="SAM" id="Phobius"/>
    </source>
</evidence>
<keyword evidence="7 8" id="KW-0472">Membrane</keyword>
<protein>
    <submittedName>
        <fullName evidence="9">Multidrug transporter AcrB</fullName>
    </submittedName>
</protein>
<dbReference type="SUPFAM" id="SSF82714">
    <property type="entry name" value="Multidrug efflux transporter AcrB TolC docking domain, DN and DC subdomains"/>
    <property type="match status" value="2"/>
</dbReference>
<evidence type="ECO:0000313" key="9">
    <source>
        <dbReference type="EMBL" id="GEK15231.1"/>
    </source>
</evidence>
<dbReference type="SUPFAM" id="SSF82693">
    <property type="entry name" value="Multidrug efflux transporter AcrB pore domain, PN1, PN2, PC1 and PC2 subdomains"/>
    <property type="match status" value="3"/>
</dbReference>
<evidence type="ECO:0000256" key="5">
    <source>
        <dbReference type="ARBA" id="ARBA00022692"/>
    </source>
</evidence>
<feature type="transmembrane region" description="Helical" evidence="8">
    <location>
        <begin position="980"/>
        <end position="1001"/>
    </location>
</feature>
<proteinExistence type="predicted"/>
<gene>
    <name evidence="9" type="ORF">AFI02nite_32670</name>
</gene>
<dbReference type="Gene3D" id="3.30.70.1440">
    <property type="entry name" value="Multidrug efflux transporter AcrB pore domain"/>
    <property type="match status" value="1"/>
</dbReference>
<dbReference type="PRINTS" id="PR00702">
    <property type="entry name" value="ACRIFLAVINRP"/>
</dbReference>
<dbReference type="Gene3D" id="3.30.70.1430">
    <property type="entry name" value="Multidrug efflux transporter AcrB pore domain"/>
    <property type="match status" value="2"/>
</dbReference>
<dbReference type="InterPro" id="IPR001036">
    <property type="entry name" value="Acrflvin-R"/>
</dbReference>
<feature type="transmembrane region" description="Helical" evidence="8">
    <location>
        <begin position="522"/>
        <end position="543"/>
    </location>
</feature>
<keyword evidence="6 8" id="KW-1133">Transmembrane helix</keyword>
<dbReference type="Proteomes" id="UP000321787">
    <property type="component" value="Unassembled WGS sequence"/>
</dbReference>
<dbReference type="Pfam" id="PF00873">
    <property type="entry name" value="ACR_tran"/>
    <property type="match status" value="1"/>
</dbReference>
<dbReference type="RefSeq" id="WP_146865702.1">
    <property type="nucleotide sequence ID" value="NZ_BJTZ01000026.1"/>
</dbReference>
<dbReference type="PANTHER" id="PTHR32063">
    <property type="match status" value="1"/>
</dbReference>
<comment type="subcellular location">
    <subcellularLocation>
        <location evidence="1">Cell inner membrane</location>
        <topology evidence="1">Multi-pass membrane protein</topology>
    </subcellularLocation>
</comment>
<evidence type="ECO:0000256" key="6">
    <source>
        <dbReference type="ARBA" id="ARBA00022989"/>
    </source>
</evidence>
<feature type="transmembrane region" description="Helical" evidence="8">
    <location>
        <begin position="853"/>
        <end position="872"/>
    </location>
</feature>
<evidence type="ECO:0000256" key="4">
    <source>
        <dbReference type="ARBA" id="ARBA00022519"/>
    </source>
</evidence>
<keyword evidence="4" id="KW-0997">Cell inner membrane</keyword>
<dbReference type="AlphaFoldDB" id="A0A510UP50"/>
<accession>A0A510UP50</accession>
<feature type="transmembrane region" description="Helical" evidence="8">
    <location>
        <begin position="905"/>
        <end position="926"/>
    </location>
</feature>
<dbReference type="GO" id="GO:0005886">
    <property type="term" value="C:plasma membrane"/>
    <property type="evidence" value="ECO:0007669"/>
    <property type="project" value="UniProtKB-SubCell"/>
</dbReference>
<feature type="transmembrane region" description="Helical" evidence="8">
    <location>
        <begin position="954"/>
        <end position="974"/>
    </location>
</feature>
<sequence length="1036" mass="112433">MWLSDVSVKRPVVAIVLSLLLCVFGAVSFSKLAVREMPDIESPVVSISTRYEGASATIIESQITTVLEDQLSGISGIDEIESTTRNSMSRIMITFELGYDLNTGVSDVRDAVARAQRSLPDEADDPIVFKNNGSGEASLYINLSSSVMDRTELTDYIERVLVDRFSLITGVSSVDVSGGLYKVMYVKLQPDLMAGRGVTASDITAALRSENIESPGGEVRNDAIVMSVRTERLYNKAEDFNYLVVKTASDGTPIYLKDVADVFIGAENENSTFKSDGVVNVSMGIVPQSDANPLDVANLVHEEVAKIQQFLPKGTRLAIDYDSTVFIERSIAEVYSTLFITGGLVILVLYIFIGQARATLIPAVTVPVSLISSFIAAYYFGFSINLITLMALILSIGLVVDDAIVVVENIFHHLEKGESPLLAAYKGAREVGFAVIATTLVLVMVFLPISFMDGMVGLLFTEFSVLLAMSVLFSSLIALTLTPVLGSKILKANVKPNRFNLFIDKVFSALERTYRKAVSKAVAWRLLAPVIILACIGGSYGLMQYVPSQLTPQEDRGVLFAFVRGADATSYNRMSSNMDIVEERLMPLLGKGFLKSFSIQSPAFGGNAGDQTGFVIMILEDWEDRDLTAQQGLGVIRKALADIPDVRVFPMMPGFRGGSSEPVQFVLGGSDYSELQKWGEILKAEANNSPLMEGADINYSEKTPELVVSVDRHRAAELGIKISDISDTLEIMLGGKSETTFVERGEEYDVYLRGDENSFNNAADLSQIYMRTSSGDLVTLDTVTKINEVASAIRLSHINKQKSITLSANLKGGATLGDALNYLDAKAIEILPSDISVGYTGESKDFKENQSSILVVFGLALLVAYLVLAAQFESFINPLVVMFTVPMGVFGGFLGLLLMNQGLNIYSQIGMIMLIGMVTKNGILIVEFANQLRDKGVELEQAIVDASARRLRPILMTAFTTLAGAIPLIVSTGAGYESRVAVGTVIFFGMAFATLVTLFVIPAMYRLISGGTHSPGYVEDLLNKELDHDIKGRISH</sequence>
<feature type="transmembrane region" description="Helical" evidence="8">
    <location>
        <begin position="386"/>
        <end position="411"/>
    </location>
</feature>
<evidence type="ECO:0000256" key="3">
    <source>
        <dbReference type="ARBA" id="ARBA00022475"/>
    </source>
</evidence>
<reference evidence="9 10" key="1">
    <citation type="submission" date="2019-07" db="EMBL/GenBank/DDBJ databases">
        <title>Whole genome shotgun sequence of Aliivibrio fischeri NBRC 101058.</title>
        <authorList>
            <person name="Hosoyama A."/>
            <person name="Uohara A."/>
            <person name="Ohji S."/>
            <person name="Ichikawa N."/>
        </authorList>
    </citation>
    <scope>NUCLEOTIDE SEQUENCE [LARGE SCALE GENOMIC DNA]</scope>
    <source>
        <strain evidence="9 10">NBRC 101058</strain>
    </source>
</reference>
<dbReference type="Gene3D" id="3.30.70.1320">
    <property type="entry name" value="Multidrug efflux transporter AcrB pore domain like"/>
    <property type="match status" value="1"/>
</dbReference>
<feature type="transmembrane region" description="Helical" evidence="8">
    <location>
        <begin position="360"/>
        <end position="380"/>
    </location>
</feature>